<keyword evidence="1" id="KW-0289">Folate biosynthesis</keyword>
<evidence type="ECO:0000259" key="2">
    <source>
        <dbReference type="Pfam" id="PF01973"/>
    </source>
</evidence>
<evidence type="ECO:0000313" key="4">
    <source>
        <dbReference type="Proteomes" id="UP000193587"/>
    </source>
</evidence>
<dbReference type="GeneID" id="38950373"/>
<dbReference type="PANTHER" id="PTHR39648">
    <property type="entry name" value="6-HYDROXYMETHYL-7,8-DIHYDROPTERIN PYROPHOSPHOKINASE"/>
    <property type="match status" value="1"/>
</dbReference>
<gene>
    <name evidence="1" type="primary">mptE</name>
    <name evidence="3" type="ORF">B9H04_03025</name>
</gene>
<proteinExistence type="inferred from homology"/>
<comment type="similarity">
    <text evidence="1">Belongs to the archaeal 6-HMPDK family.</text>
</comment>
<comment type="pathway">
    <text evidence="1">Cofactor biosynthesis; tetrahydrofolate biosynthesis; 2-amino-4-hydroxy-6-hydroxymethyl-7,8-dihydropteridine diphosphate from 7,8-dihydroneopterin triphosphate: step 4/4.</text>
</comment>
<comment type="caution">
    <text evidence="3">The sequence shown here is derived from an EMBL/GenBank/DDBJ whole genome shotgun (WGS) entry which is preliminary data.</text>
</comment>
<dbReference type="PANTHER" id="PTHR39648:SF1">
    <property type="entry name" value="6-HYDROXYMETHYL-7,8-DIHYDROPTERIN PYROPHOSPHOKINASE"/>
    <property type="match status" value="1"/>
</dbReference>
<keyword evidence="1" id="KW-0418">Kinase</keyword>
<dbReference type="EC" id="2.7.6.3" evidence="1"/>
<dbReference type="HAMAP" id="MF_02131">
    <property type="entry name" value="HMPDK_arch"/>
    <property type="match status" value="1"/>
</dbReference>
<dbReference type="eggNOG" id="arCOG04303">
    <property type="taxonomic scope" value="Archaea"/>
</dbReference>
<dbReference type="GO" id="GO:0046656">
    <property type="term" value="P:folic acid biosynthetic process"/>
    <property type="evidence" value="ECO:0007669"/>
    <property type="project" value="UniProtKB-KW"/>
</dbReference>
<dbReference type="STRING" id="1121945.GCA_000421805_00089"/>
<comment type="cofactor">
    <cofactor evidence="1">
        <name>Mg(2+)</name>
        <dbReference type="ChEBI" id="CHEBI:18420"/>
    </cofactor>
</comment>
<dbReference type="GO" id="GO:0016301">
    <property type="term" value="F:kinase activity"/>
    <property type="evidence" value="ECO:0007669"/>
    <property type="project" value="UniProtKB-KW"/>
</dbReference>
<evidence type="ECO:0000313" key="3">
    <source>
        <dbReference type="EMBL" id="OSP10408.1"/>
    </source>
</evidence>
<accession>A0A1X4HAV1</accession>
<keyword evidence="1" id="KW-0547">Nucleotide-binding</keyword>
<reference evidence="3 4" key="1">
    <citation type="submission" date="2017-04" db="EMBL/GenBank/DDBJ databases">
        <title>MLSA of the genus Halorubrum.</title>
        <authorList>
            <person name="De La Haba R."/>
            <person name="Sanchez-Porro C."/>
            <person name="Infante-Dominguez C."/>
            <person name="Ventosa A."/>
        </authorList>
    </citation>
    <scope>NUCLEOTIDE SEQUENCE [LARGE SCALE GENOMIC DNA]</scope>
    <source>
        <strain evidence="3 4">DSM 17463</strain>
    </source>
</reference>
<dbReference type="GO" id="GO:0046654">
    <property type="term" value="P:tetrahydrofolate biosynthetic process"/>
    <property type="evidence" value="ECO:0007669"/>
    <property type="project" value="UniProtKB-UniRule"/>
</dbReference>
<dbReference type="Proteomes" id="UP000193587">
    <property type="component" value="Unassembled WGS sequence"/>
</dbReference>
<dbReference type="GO" id="GO:0005524">
    <property type="term" value="F:ATP binding"/>
    <property type="evidence" value="ECO:0007669"/>
    <property type="project" value="UniProtKB-UniRule"/>
</dbReference>
<evidence type="ECO:0000256" key="1">
    <source>
        <dbReference type="HAMAP-Rule" id="MF_02131"/>
    </source>
</evidence>
<name>A0A1X4HAV1_HALEZ</name>
<dbReference type="Pfam" id="PF01973">
    <property type="entry name" value="MptE-like"/>
    <property type="match status" value="1"/>
</dbReference>
<feature type="domain" description="6-hydroxymethylpterin diphosphokinase MptE-like" evidence="2">
    <location>
        <begin position="48"/>
        <end position="182"/>
    </location>
</feature>
<comment type="function">
    <text evidence="1">Catalyzes the transfer of diphosphate from ATP to 6-hydroxymethyl-7,8-dihydropterin (6-HMD), leading to 6-hydroxymethyl-7,8-dihydropterin diphosphate (6-HMDP).</text>
</comment>
<dbReference type="GO" id="GO:0000287">
    <property type="term" value="F:magnesium ion binding"/>
    <property type="evidence" value="ECO:0007669"/>
    <property type="project" value="UniProtKB-UniRule"/>
</dbReference>
<dbReference type="InterPro" id="IPR027510">
    <property type="entry name" value="HMPDK_MptE"/>
</dbReference>
<organism evidence="3 4">
    <name type="scientific">Halorubrum ezzemoulense DSM 17463</name>
    <dbReference type="NCBI Taxonomy" id="1121945"/>
    <lineage>
        <taxon>Archaea</taxon>
        <taxon>Methanobacteriati</taxon>
        <taxon>Methanobacteriota</taxon>
        <taxon>Stenosarchaea group</taxon>
        <taxon>Halobacteria</taxon>
        <taxon>Halobacteriales</taxon>
        <taxon>Haloferacaceae</taxon>
        <taxon>Halorubrum</taxon>
    </lineage>
</organism>
<keyword evidence="1" id="KW-0067">ATP-binding</keyword>
<keyword evidence="1" id="KW-0808">Transferase</keyword>
<protein>
    <recommendedName>
        <fullName evidence="1">6-hydroxymethyl-7,8-dihydropterin pyrophosphokinase</fullName>
        <shortName evidence="1">HPPK</shortName>
        <ecNumber evidence="1">2.7.6.3</ecNumber>
    </recommendedName>
    <alternativeName>
        <fullName evidence="1">2-amino-4-hydroxy-6-hydroxymethyldihydropteridine pyrophosphokinase</fullName>
    </alternativeName>
    <alternativeName>
        <fullName evidence="1">6-hydroxymethyl-7,8-dihydropterin diphosphokinase</fullName>
        <shortName evidence="1">6-HMPDK</shortName>
    </alternativeName>
    <alternativeName>
        <fullName evidence="1">7,8-dihydro-6-hydroxymethylpterin diphosphokinase</fullName>
    </alternativeName>
    <alternativeName>
        <fullName evidence="1">7,8-dihydro-6-hydroxymethylpterin pyrophosphokinase</fullName>
        <shortName evidence="1">PPPK</shortName>
    </alternativeName>
</protein>
<dbReference type="InterPro" id="IPR002826">
    <property type="entry name" value="MptE-like"/>
</dbReference>
<dbReference type="RefSeq" id="WP_049929392.1">
    <property type="nucleotide sequence ID" value="NZ_ATXS01000001.1"/>
</dbReference>
<comment type="catalytic activity">
    <reaction evidence="1">
        <text>6-hydroxymethyl-7,8-dihydropterin + ATP = (7,8-dihydropterin-6-yl)methyl diphosphate + AMP + H(+)</text>
        <dbReference type="Rhea" id="RHEA:11412"/>
        <dbReference type="ChEBI" id="CHEBI:15378"/>
        <dbReference type="ChEBI" id="CHEBI:30616"/>
        <dbReference type="ChEBI" id="CHEBI:44841"/>
        <dbReference type="ChEBI" id="CHEBI:72950"/>
        <dbReference type="ChEBI" id="CHEBI:456215"/>
        <dbReference type="EC" id="2.7.6.3"/>
    </reaction>
</comment>
<dbReference type="GO" id="GO:0003848">
    <property type="term" value="F:2-amino-4-hydroxy-6-hydroxymethyldihydropteridine diphosphokinase activity"/>
    <property type="evidence" value="ECO:0007669"/>
    <property type="project" value="UniProtKB-UniRule"/>
</dbReference>
<dbReference type="UniPathway" id="UPA00077">
    <property type="reaction ID" value="UER00155"/>
</dbReference>
<keyword evidence="1" id="KW-0460">Magnesium</keyword>
<sequence>MNFATFEPVYEAILADFGFDRADDERVRDTAADLATPFPLGRLGDWADETVAVAGAAPCLADEVELARDADVVVAASTAADALADRGVAVDCMVTDLDKNPETAAELTRDGVPVAAHAHGDNLPAVREWLPRFADEWTLATTQAAPVGPLRNPGGFTDGDRAAFLADHLGAGKLVFPGWEFDDPTVDPMKARKLDWAARLLRWLERRRDERFAVLDGRRADADAALREILGEAFARDAADQ</sequence>
<dbReference type="EMBL" id="NEDJ01000005">
    <property type="protein sequence ID" value="OSP10408.1"/>
    <property type="molecule type" value="Genomic_DNA"/>
</dbReference>
<dbReference type="AlphaFoldDB" id="A0A1X4HAV1"/>